<dbReference type="GO" id="GO:0022857">
    <property type="term" value="F:transmembrane transporter activity"/>
    <property type="evidence" value="ECO:0007669"/>
    <property type="project" value="InterPro"/>
</dbReference>
<feature type="transmembrane region" description="Helical" evidence="6">
    <location>
        <begin position="108"/>
        <end position="131"/>
    </location>
</feature>
<feature type="transmembrane region" description="Helical" evidence="6">
    <location>
        <begin position="264"/>
        <end position="285"/>
    </location>
</feature>
<feature type="transmembrane region" description="Helical" evidence="6">
    <location>
        <begin position="387"/>
        <end position="409"/>
    </location>
</feature>
<evidence type="ECO:0000256" key="1">
    <source>
        <dbReference type="ARBA" id="ARBA00004651"/>
    </source>
</evidence>
<dbReference type="KEGG" id="bha:BH3482"/>
<feature type="transmembrane region" description="Helical" evidence="6">
    <location>
        <begin position="170"/>
        <end position="196"/>
    </location>
</feature>
<dbReference type="AlphaFoldDB" id="Q9K788"/>
<proteinExistence type="predicted"/>
<keyword evidence="5 6" id="KW-0472">Membrane</keyword>
<dbReference type="GO" id="GO:0005886">
    <property type="term" value="C:plasma membrane"/>
    <property type="evidence" value="ECO:0007669"/>
    <property type="project" value="UniProtKB-SubCell"/>
</dbReference>
<keyword evidence="4 6" id="KW-1133">Transmembrane helix</keyword>
<evidence type="ECO:0000256" key="6">
    <source>
        <dbReference type="SAM" id="Phobius"/>
    </source>
</evidence>
<dbReference type="InterPro" id="IPR036259">
    <property type="entry name" value="MFS_trans_sf"/>
</dbReference>
<dbReference type="eggNOG" id="COG2814">
    <property type="taxonomic scope" value="Bacteria"/>
</dbReference>
<dbReference type="HOGENOM" id="CLU_025894_0_1_9"/>
<organism evidence="8 9">
    <name type="scientific">Halalkalibacterium halodurans (strain ATCC BAA-125 / DSM 18197 / FERM 7344 / JCM 9153 / C-125)</name>
    <name type="common">Bacillus halodurans</name>
    <dbReference type="NCBI Taxonomy" id="272558"/>
    <lineage>
        <taxon>Bacteria</taxon>
        <taxon>Bacillati</taxon>
        <taxon>Bacillota</taxon>
        <taxon>Bacilli</taxon>
        <taxon>Bacillales</taxon>
        <taxon>Bacillaceae</taxon>
        <taxon>Halalkalibacterium (ex Joshi et al. 2022)</taxon>
    </lineage>
</organism>
<dbReference type="SUPFAM" id="SSF103473">
    <property type="entry name" value="MFS general substrate transporter"/>
    <property type="match status" value="1"/>
</dbReference>
<name>Q9K788_HALH5</name>
<dbReference type="PIR" id="B84085">
    <property type="entry name" value="B84085"/>
</dbReference>
<feature type="domain" description="Major facilitator superfamily (MFS) profile" evidence="7">
    <location>
        <begin position="18"/>
        <end position="413"/>
    </location>
</feature>
<dbReference type="PROSITE" id="PS50850">
    <property type="entry name" value="MFS"/>
    <property type="match status" value="1"/>
</dbReference>
<feature type="transmembrane region" description="Helical" evidence="6">
    <location>
        <begin position="55"/>
        <end position="75"/>
    </location>
</feature>
<accession>Q9K788</accession>
<evidence type="ECO:0000256" key="3">
    <source>
        <dbReference type="ARBA" id="ARBA00022692"/>
    </source>
</evidence>
<gene>
    <name evidence="8" type="ordered locus">BH3482</name>
</gene>
<feature type="transmembrane region" description="Helical" evidence="6">
    <location>
        <begin position="84"/>
        <end position="102"/>
    </location>
</feature>
<evidence type="ECO:0000256" key="4">
    <source>
        <dbReference type="ARBA" id="ARBA00022989"/>
    </source>
</evidence>
<keyword evidence="2" id="KW-0813">Transport</keyword>
<evidence type="ECO:0000256" key="5">
    <source>
        <dbReference type="ARBA" id="ARBA00023136"/>
    </source>
</evidence>
<protein>
    <submittedName>
        <fullName evidence="8">Multidrug-efflux transporter</fullName>
    </submittedName>
</protein>
<dbReference type="RefSeq" id="WP_010899614.1">
    <property type="nucleotide sequence ID" value="NC_002570.2"/>
</dbReference>
<feature type="transmembrane region" description="Helical" evidence="6">
    <location>
        <begin position="362"/>
        <end position="381"/>
    </location>
</feature>
<evidence type="ECO:0000313" key="9">
    <source>
        <dbReference type="Proteomes" id="UP000001258"/>
    </source>
</evidence>
<dbReference type="PANTHER" id="PTHR23520:SF5">
    <property type="entry name" value="TRANSPORTER, PUTATIVE (AFU_ORTHOLOGUE AFUA_3G04000)-RELATED"/>
    <property type="match status" value="1"/>
</dbReference>
<evidence type="ECO:0000259" key="7">
    <source>
        <dbReference type="PROSITE" id="PS50850"/>
    </source>
</evidence>
<feature type="transmembrane region" description="Helical" evidence="6">
    <location>
        <begin position="143"/>
        <end position="164"/>
    </location>
</feature>
<dbReference type="InterPro" id="IPR011701">
    <property type="entry name" value="MFS"/>
</dbReference>
<evidence type="ECO:0000256" key="2">
    <source>
        <dbReference type="ARBA" id="ARBA00022448"/>
    </source>
</evidence>
<dbReference type="PANTHER" id="PTHR23520">
    <property type="entry name" value="TRANSPORTER, PUTATIVE (AFU_ORTHOLOGUE AFUA_3G04000)-RELATED"/>
    <property type="match status" value="1"/>
</dbReference>
<dbReference type="InterPro" id="IPR020846">
    <property type="entry name" value="MFS_dom"/>
</dbReference>
<sequence>MSRFIREWHQQCKGFNRNVRHFFLSSLLSNIGLGIFMVIYNYYIRELGYDEQVNGRVIAMQAMATAIALLPAGFISDQKGRKKMIFIGALLTAISLLLRSIFAGESLLLMTAFMTGFFLAFIQVSAIPLLAENSSEKERVHLFSFNFALIMIANVIGNLLGGILTDAWNVLWGVSMLSSVRLTLLIGTACFFAALWPVLQIEERSKQANARHEDTSLIQQMKQHRSSLKLIGLFAIANVLIGFGSGLVIPYLNLYFTDRFDMSTSLVGIVLSMGQAMTAIALMVGPMVAHKYGEVRAVVYLQLASLPFLLVAAFTMNPWLAVLAFLFRQALMNAGNPIQMALMMRSVHPAMKGLANSVGQMVFQLGWAVMGPVSAGIVVVYGPYTGYAIAFSMTAILYLIGSAYFFLVFRRVN</sequence>
<feature type="transmembrane region" description="Helical" evidence="6">
    <location>
        <begin position="230"/>
        <end position="252"/>
    </location>
</feature>
<evidence type="ECO:0000313" key="8">
    <source>
        <dbReference type="EMBL" id="BAB07201.1"/>
    </source>
</evidence>
<feature type="transmembrane region" description="Helical" evidence="6">
    <location>
        <begin position="21"/>
        <end position="43"/>
    </location>
</feature>
<dbReference type="Pfam" id="PF07690">
    <property type="entry name" value="MFS_1"/>
    <property type="match status" value="1"/>
</dbReference>
<reference evidence="8 9" key="1">
    <citation type="journal article" date="2000" name="Nucleic Acids Res.">
        <title>Complete genome sequence of the alkaliphilic bacterium Bacillus halodurans and genomic sequence comparison with Bacillus subtilis.</title>
        <authorList>
            <person name="Takami H."/>
            <person name="Nakasone K."/>
            <person name="Takaki Y."/>
            <person name="Maeno G."/>
            <person name="Sasaki R."/>
            <person name="Masui N."/>
            <person name="Fuji F."/>
            <person name="Hirama C."/>
            <person name="Nakamura Y."/>
            <person name="Ogasawara N."/>
            <person name="Kuhara S."/>
            <person name="Horikoshi K."/>
        </authorList>
    </citation>
    <scope>NUCLEOTIDE SEQUENCE [LARGE SCALE GENOMIC DNA]</scope>
    <source>
        <strain evidence="9">ATCC BAA-125 / DSM 18197 / FERM 7344 / JCM 9153 / C-125</strain>
    </source>
</reference>
<keyword evidence="9" id="KW-1185">Reference proteome</keyword>
<dbReference type="STRING" id="272558.gene:10729395"/>
<comment type="subcellular location">
    <subcellularLocation>
        <location evidence="1">Cell membrane</location>
        <topology evidence="1">Multi-pass membrane protein</topology>
    </subcellularLocation>
</comment>
<dbReference type="Gene3D" id="1.20.1250.20">
    <property type="entry name" value="MFS general substrate transporter like domains"/>
    <property type="match status" value="2"/>
</dbReference>
<keyword evidence="3 6" id="KW-0812">Transmembrane</keyword>
<dbReference type="Proteomes" id="UP000001258">
    <property type="component" value="Chromosome"/>
</dbReference>
<dbReference type="OrthoDB" id="9810492at2"/>
<dbReference type="EMBL" id="BA000004">
    <property type="protein sequence ID" value="BAB07201.1"/>
    <property type="molecule type" value="Genomic_DNA"/>
</dbReference>